<evidence type="ECO:0000313" key="6">
    <source>
        <dbReference type="Proteomes" id="UP001583193"/>
    </source>
</evidence>
<reference evidence="5 6" key="1">
    <citation type="journal article" date="2024" name="IMA Fungus">
        <title>IMA Genome - F19 : A genome assembly and annotation guide to empower mycologists, including annotated draft genome sequences of Ceratocystis pirilliformis, Diaporthe australafricana, Fusarium ophioides, Paecilomyces lecythidis, and Sporothrix stenoceras.</title>
        <authorList>
            <person name="Aylward J."/>
            <person name="Wilson A.M."/>
            <person name="Visagie C.M."/>
            <person name="Spraker J."/>
            <person name="Barnes I."/>
            <person name="Buitendag C."/>
            <person name="Ceriani C."/>
            <person name="Del Mar Angel L."/>
            <person name="du Plessis D."/>
            <person name="Fuchs T."/>
            <person name="Gasser K."/>
            <person name="Kramer D."/>
            <person name="Li W."/>
            <person name="Munsamy K."/>
            <person name="Piso A."/>
            <person name="Price J.L."/>
            <person name="Sonnekus B."/>
            <person name="Thomas C."/>
            <person name="van der Nest A."/>
            <person name="van Dijk A."/>
            <person name="van Heerden A."/>
            <person name="van Vuuren N."/>
            <person name="Yilmaz N."/>
            <person name="Duong T.A."/>
            <person name="van der Merwe N.A."/>
            <person name="Wingfield M.J."/>
            <person name="Wingfield B.D."/>
        </authorList>
    </citation>
    <scope>NUCLEOTIDE SEQUENCE [LARGE SCALE GENOMIC DNA]</scope>
    <source>
        <strain evidence="5 6">CMW 18167</strain>
    </source>
</reference>
<evidence type="ECO:0000259" key="3">
    <source>
        <dbReference type="Pfam" id="PF02678"/>
    </source>
</evidence>
<feature type="domain" description="Pirin C-terminal" evidence="4">
    <location>
        <begin position="183"/>
        <end position="287"/>
    </location>
</feature>
<comment type="similarity">
    <text evidence="1 2">Belongs to the pirin family.</text>
</comment>
<name>A0ABR3X852_9EURO</name>
<evidence type="ECO:0000256" key="2">
    <source>
        <dbReference type="RuleBase" id="RU003457"/>
    </source>
</evidence>
<dbReference type="PANTHER" id="PTHR13903">
    <property type="entry name" value="PIRIN-RELATED"/>
    <property type="match status" value="1"/>
</dbReference>
<dbReference type="InterPro" id="IPR008778">
    <property type="entry name" value="Pirin_C_dom"/>
</dbReference>
<comment type="caution">
    <text evidence="5">The sequence shown here is derived from an EMBL/GenBank/DDBJ whole genome shotgun (WGS) entry which is preliminary data.</text>
</comment>
<dbReference type="Pfam" id="PF02678">
    <property type="entry name" value="Pirin"/>
    <property type="match status" value="1"/>
</dbReference>
<protein>
    <submittedName>
        <fullName evidence="5">RNA pol II transcription cofactor</fullName>
    </submittedName>
</protein>
<dbReference type="PIRSF" id="PIRSF006232">
    <property type="entry name" value="Pirin"/>
    <property type="match status" value="1"/>
</dbReference>
<evidence type="ECO:0000313" key="5">
    <source>
        <dbReference type="EMBL" id="KAL1871774.1"/>
    </source>
</evidence>
<dbReference type="PANTHER" id="PTHR13903:SF8">
    <property type="entry name" value="PIRIN"/>
    <property type="match status" value="1"/>
</dbReference>
<dbReference type="CDD" id="cd02909">
    <property type="entry name" value="cupin_pirin_N"/>
    <property type="match status" value="1"/>
</dbReference>
<evidence type="ECO:0000256" key="1">
    <source>
        <dbReference type="ARBA" id="ARBA00008416"/>
    </source>
</evidence>
<evidence type="ECO:0000259" key="4">
    <source>
        <dbReference type="Pfam" id="PF05726"/>
    </source>
</evidence>
<dbReference type="SUPFAM" id="SSF51182">
    <property type="entry name" value="RmlC-like cupins"/>
    <property type="match status" value="1"/>
</dbReference>
<dbReference type="InterPro" id="IPR012093">
    <property type="entry name" value="Pirin"/>
</dbReference>
<dbReference type="InterPro" id="IPR011051">
    <property type="entry name" value="RmlC_Cupin_sf"/>
</dbReference>
<feature type="domain" description="Pirin N-terminal" evidence="3">
    <location>
        <begin position="24"/>
        <end position="127"/>
    </location>
</feature>
<accession>A0ABR3X852</accession>
<dbReference type="Pfam" id="PF05726">
    <property type="entry name" value="Pirin_C"/>
    <property type="match status" value="1"/>
</dbReference>
<dbReference type="InterPro" id="IPR014710">
    <property type="entry name" value="RmlC-like_jellyroll"/>
</dbReference>
<dbReference type="Gene3D" id="2.60.120.10">
    <property type="entry name" value="Jelly Rolls"/>
    <property type="match status" value="2"/>
</dbReference>
<proteinExistence type="inferred from homology"/>
<organism evidence="5 6">
    <name type="scientific">Paecilomyces lecythidis</name>
    <dbReference type="NCBI Taxonomy" id="3004212"/>
    <lineage>
        <taxon>Eukaryota</taxon>
        <taxon>Fungi</taxon>
        <taxon>Dikarya</taxon>
        <taxon>Ascomycota</taxon>
        <taxon>Pezizomycotina</taxon>
        <taxon>Eurotiomycetes</taxon>
        <taxon>Eurotiomycetidae</taxon>
        <taxon>Eurotiales</taxon>
        <taxon>Thermoascaceae</taxon>
        <taxon>Paecilomyces</taxon>
    </lineage>
</organism>
<dbReference type="InterPro" id="IPR003829">
    <property type="entry name" value="Pirin_N_dom"/>
</dbReference>
<dbReference type="Proteomes" id="UP001583193">
    <property type="component" value="Unassembled WGS sequence"/>
</dbReference>
<keyword evidence="6" id="KW-1185">Reference proteome</keyword>
<dbReference type="EMBL" id="JAVDPF010000026">
    <property type="protein sequence ID" value="KAL1871774.1"/>
    <property type="molecule type" value="Genomic_DNA"/>
</dbReference>
<dbReference type="CDD" id="cd02247">
    <property type="entry name" value="cupin_pirin_C"/>
    <property type="match status" value="1"/>
</dbReference>
<gene>
    <name evidence="5" type="primary">PRN1_2</name>
    <name evidence="5" type="ORF">Plec18167_006924</name>
</gene>
<sequence>MASAKAINKIFTSKEVSEGAGLLVRRVMPTPKLRDLTPFVMLDHFASPANRPGNVPDHPHRGQEIISYIISGAVDHDDFLGNTGTIGPGDIQIMTVGRGIMHAEQPRRVDLKRDPPDSTVEGVQLWIDLPNELRYMEPRYRYIKSKKIPVSVLDEGRVTVKVIAGESHGLKAAEDLTCTPVWYYDISIKPGGRMRQIMPKDWNVFLYVLHGEVSVSNKSSLGQFQVAVFERDGDYVEIYVPQSAATEAKVVLFGGMPLDQKIVHYGPFVVSEEKEAHKAMIDFRLGINGFERALTWESNISKRISY</sequence>